<sequence>MAGEAADNGRTVDRMRRNVAPTSRHIGVTGRGVPIFGFGYVPGIAPVSVARHCRGEPVVDVGSIGAHTHDFLVLSYAHLAHGTVHIDERTWTVSDGDLFVIAPGQVMSAGDPFEEATTDGWTVWFPADVVRPGMPGAYSSWRTHPLLFPFAQGANRAQRLPVPPVDRADLVERFAALDAELRARRDGHQEAALAHLTLLLVTVARLSTGLADHLRCADEPLLAAVFEAIEERYHQPISLADIAADLALTAGYLTTVVRRKTGRTVTQWIAQRRMQQARLLLAETDLAVGAISRRVGYPDTSYFSKRFRARHGVTPTQWRATSPPTG</sequence>
<dbReference type="InterPro" id="IPR018060">
    <property type="entry name" value="HTH_AraC"/>
</dbReference>
<dbReference type="InterPro" id="IPR003313">
    <property type="entry name" value="AraC-bd"/>
</dbReference>
<organism evidence="5 6">
    <name type="scientific">Salinispora tropica (strain ATCC BAA-916 / DSM 44818 / JCM 13857 / NBRC 105044 / CNB-440)</name>
    <dbReference type="NCBI Taxonomy" id="369723"/>
    <lineage>
        <taxon>Bacteria</taxon>
        <taxon>Bacillati</taxon>
        <taxon>Actinomycetota</taxon>
        <taxon>Actinomycetes</taxon>
        <taxon>Micromonosporales</taxon>
        <taxon>Micromonosporaceae</taxon>
        <taxon>Salinispora</taxon>
    </lineage>
</organism>
<dbReference type="EMBL" id="CP000667">
    <property type="protein sequence ID" value="ABP52667.1"/>
    <property type="molecule type" value="Genomic_DNA"/>
</dbReference>
<dbReference type="eggNOG" id="COG2207">
    <property type="taxonomic scope" value="Bacteria"/>
</dbReference>
<dbReference type="PANTHER" id="PTHR43280:SF32">
    <property type="entry name" value="TRANSCRIPTIONAL REGULATORY PROTEIN"/>
    <property type="match status" value="1"/>
</dbReference>
<dbReference type="SUPFAM" id="SSF51215">
    <property type="entry name" value="Regulatory protein AraC"/>
    <property type="match status" value="1"/>
</dbReference>
<feature type="domain" description="HTH araC/xylS-type" evidence="4">
    <location>
        <begin position="223"/>
        <end position="321"/>
    </location>
</feature>
<dbReference type="PROSITE" id="PS01124">
    <property type="entry name" value="HTH_ARAC_FAMILY_2"/>
    <property type="match status" value="1"/>
</dbReference>
<accession>A4X1B7</accession>
<proteinExistence type="predicted"/>
<dbReference type="Pfam" id="PF02311">
    <property type="entry name" value="AraC_binding"/>
    <property type="match status" value="1"/>
</dbReference>
<dbReference type="InterPro" id="IPR018062">
    <property type="entry name" value="HTH_AraC-typ_CS"/>
</dbReference>
<keyword evidence="6" id="KW-1185">Reference proteome</keyword>
<dbReference type="SUPFAM" id="SSF46689">
    <property type="entry name" value="Homeodomain-like"/>
    <property type="match status" value="2"/>
</dbReference>
<evidence type="ECO:0000256" key="1">
    <source>
        <dbReference type="ARBA" id="ARBA00023015"/>
    </source>
</evidence>
<evidence type="ECO:0000256" key="3">
    <source>
        <dbReference type="ARBA" id="ARBA00023163"/>
    </source>
</evidence>
<dbReference type="SMART" id="SM00342">
    <property type="entry name" value="HTH_ARAC"/>
    <property type="match status" value="1"/>
</dbReference>
<dbReference type="STRING" id="369723.Strop_0182"/>
<dbReference type="GO" id="GO:0003700">
    <property type="term" value="F:DNA-binding transcription factor activity"/>
    <property type="evidence" value="ECO:0007669"/>
    <property type="project" value="InterPro"/>
</dbReference>
<evidence type="ECO:0000259" key="4">
    <source>
        <dbReference type="PROSITE" id="PS01124"/>
    </source>
</evidence>
<dbReference type="GO" id="GO:0043565">
    <property type="term" value="F:sequence-specific DNA binding"/>
    <property type="evidence" value="ECO:0007669"/>
    <property type="project" value="InterPro"/>
</dbReference>
<dbReference type="PRINTS" id="PR00032">
    <property type="entry name" value="HTHARAC"/>
</dbReference>
<dbReference type="PROSITE" id="PS00041">
    <property type="entry name" value="HTH_ARAC_FAMILY_1"/>
    <property type="match status" value="1"/>
</dbReference>
<dbReference type="Pfam" id="PF12833">
    <property type="entry name" value="HTH_18"/>
    <property type="match status" value="1"/>
</dbReference>
<reference evidence="6" key="1">
    <citation type="journal article" date="2007" name="Proc. Natl. Acad. Sci. U.S.A.">
        <title>Genome sequencing reveals complex secondary metabolome in the marine actinomycete Salinispora tropica.</title>
        <authorList>
            <person name="Udwary D.W."/>
            <person name="Zeigler L."/>
            <person name="Asolkar R.N."/>
            <person name="Singan V."/>
            <person name="Lapidus A."/>
            <person name="Fenical W."/>
            <person name="Jensen P.R."/>
            <person name="Moore B.S."/>
        </authorList>
    </citation>
    <scope>NUCLEOTIDE SEQUENCE [LARGE SCALE GENOMIC DNA]</scope>
    <source>
        <strain evidence="6">ATCC BAA-916 / DSM 44818 / CNB-440</strain>
    </source>
</reference>
<gene>
    <name evidence="5" type="ordered locus">Strop_0182</name>
</gene>
<dbReference type="InterPro" id="IPR037923">
    <property type="entry name" value="HTH-like"/>
</dbReference>
<dbReference type="PANTHER" id="PTHR43280">
    <property type="entry name" value="ARAC-FAMILY TRANSCRIPTIONAL REGULATOR"/>
    <property type="match status" value="1"/>
</dbReference>
<keyword evidence="1" id="KW-0805">Transcription regulation</keyword>
<dbReference type="Gene3D" id="1.10.10.60">
    <property type="entry name" value="Homeodomain-like"/>
    <property type="match status" value="1"/>
</dbReference>
<name>A4X1B7_SALTO</name>
<evidence type="ECO:0000256" key="2">
    <source>
        <dbReference type="ARBA" id="ARBA00023125"/>
    </source>
</evidence>
<dbReference type="AlphaFoldDB" id="A4X1B7"/>
<keyword evidence="3" id="KW-0804">Transcription</keyword>
<evidence type="ECO:0000313" key="5">
    <source>
        <dbReference type="EMBL" id="ABP52667.1"/>
    </source>
</evidence>
<dbReference type="HOGENOM" id="CLU_000445_88_2_11"/>
<dbReference type="InterPro" id="IPR009057">
    <property type="entry name" value="Homeodomain-like_sf"/>
</dbReference>
<protein>
    <submittedName>
        <fullName evidence="5">Transcriptional regulator, AraC family</fullName>
    </submittedName>
</protein>
<dbReference type="KEGG" id="stp:Strop_0182"/>
<dbReference type="Proteomes" id="UP000000235">
    <property type="component" value="Chromosome"/>
</dbReference>
<keyword evidence="2" id="KW-0238">DNA-binding</keyword>
<dbReference type="InterPro" id="IPR020449">
    <property type="entry name" value="Tscrpt_reg_AraC-type_HTH"/>
</dbReference>
<evidence type="ECO:0000313" key="6">
    <source>
        <dbReference type="Proteomes" id="UP000000235"/>
    </source>
</evidence>
<dbReference type="PATRIC" id="fig|369723.5.peg.186"/>